<dbReference type="PANTHER" id="PTHR13621">
    <property type="entry name" value="PROLINE-RICH PROTEIN PRCC"/>
    <property type="match status" value="1"/>
</dbReference>
<evidence type="ECO:0000313" key="4">
    <source>
        <dbReference type="Proteomes" id="UP000001307"/>
    </source>
</evidence>
<dbReference type="OrthoDB" id="206969at2759"/>
<protein>
    <recommendedName>
        <fullName evidence="5">Proline-rich protein PRCC</fullName>
    </recommendedName>
</protein>
<feature type="region of interest" description="Disordered" evidence="1">
    <location>
        <begin position="101"/>
        <end position="230"/>
    </location>
</feature>
<name>E4X4S5_OIKDI</name>
<dbReference type="PANTHER" id="PTHR13621:SF2">
    <property type="entry name" value="PROLINE-RICH PROTEIN PRCC"/>
    <property type="match status" value="1"/>
</dbReference>
<dbReference type="InParanoid" id="E4X4S5"/>
<dbReference type="Pfam" id="PF10253">
    <property type="entry name" value="PRCC"/>
    <property type="match status" value="1"/>
</dbReference>
<feature type="compositionally biased region" description="Polar residues" evidence="1">
    <location>
        <begin position="169"/>
        <end position="181"/>
    </location>
</feature>
<gene>
    <name evidence="2" type="ORF">GSOID_T00002147001</name>
    <name evidence="3" type="ORF">GSOID_T00024785001</name>
</gene>
<proteinExistence type="predicted"/>
<dbReference type="Proteomes" id="UP000011014">
    <property type="component" value="Unassembled WGS sequence"/>
</dbReference>
<evidence type="ECO:0000313" key="3">
    <source>
        <dbReference type="EMBL" id="CBY34749.1"/>
    </source>
</evidence>
<dbReference type="AlphaFoldDB" id="E4X4S5"/>
<feature type="compositionally biased region" description="Acidic residues" evidence="1">
    <location>
        <begin position="205"/>
        <end position="216"/>
    </location>
</feature>
<accession>E4X4S5</accession>
<organism evidence="2">
    <name type="scientific">Oikopleura dioica</name>
    <name type="common">Tunicate</name>
    <dbReference type="NCBI Taxonomy" id="34765"/>
    <lineage>
        <taxon>Eukaryota</taxon>
        <taxon>Metazoa</taxon>
        <taxon>Chordata</taxon>
        <taxon>Tunicata</taxon>
        <taxon>Appendicularia</taxon>
        <taxon>Copelata</taxon>
        <taxon>Oikopleuridae</taxon>
        <taxon>Oikopleura</taxon>
    </lineage>
</organism>
<evidence type="ECO:0000313" key="2">
    <source>
        <dbReference type="EMBL" id="CBY18293.1"/>
    </source>
</evidence>
<reference evidence="2" key="1">
    <citation type="journal article" date="2010" name="Science">
        <title>Plasticity of animal genome architecture unmasked by rapid evolution of a pelagic tunicate.</title>
        <authorList>
            <person name="Denoeud F."/>
            <person name="Henriet S."/>
            <person name="Mungpakdee S."/>
            <person name="Aury J.M."/>
            <person name="Da Silva C."/>
            <person name="Brinkmann H."/>
            <person name="Mikhaleva J."/>
            <person name="Olsen L.C."/>
            <person name="Jubin C."/>
            <person name="Canestro C."/>
            <person name="Bouquet J.M."/>
            <person name="Danks G."/>
            <person name="Poulain J."/>
            <person name="Campsteijn C."/>
            <person name="Adamski M."/>
            <person name="Cross I."/>
            <person name="Yadetie F."/>
            <person name="Muffato M."/>
            <person name="Louis A."/>
            <person name="Butcher S."/>
            <person name="Tsagkogeorga G."/>
            <person name="Konrad A."/>
            <person name="Singh S."/>
            <person name="Jensen M.F."/>
            <person name="Cong E.H."/>
            <person name="Eikeseth-Otteraa H."/>
            <person name="Noel B."/>
            <person name="Anthouard V."/>
            <person name="Porcel B.M."/>
            <person name="Kachouri-Lafond R."/>
            <person name="Nishino A."/>
            <person name="Ugolini M."/>
            <person name="Chourrout P."/>
            <person name="Nishida H."/>
            <person name="Aasland R."/>
            <person name="Huzurbazar S."/>
            <person name="Westhof E."/>
            <person name="Delsuc F."/>
            <person name="Lehrach H."/>
            <person name="Reinhardt R."/>
            <person name="Weissenbach J."/>
            <person name="Roy S.W."/>
            <person name="Artiguenave F."/>
            <person name="Postlethwait J.H."/>
            <person name="Manak J.R."/>
            <person name="Thompson E.M."/>
            <person name="Jaillon O."/>
            <person name="Du Pasquier L."/>
            <person name="Boudinot P."/>
            <person name="Liberles D.A."/>
            <person name="Volff J.N."/>
            <person name="Philippe H."/>
            <person name="Lenhard B."/>
            <person name="Roest Crollius H."/>
            <person name="Wincker P."/>
            <person name="Chourrout D."/>
        </authorList>
    </citation>
    <scope>NUCLEOTIDE SEQUENCE [LARGE SCALE GENOMIC DNA]</scope>
</reference>
<dbReference type="EMBL" id="FN654540">
    <property type="protein sequence ID" value="CBY34749.1"/>
    <property type="molecule type" value="Genomic_DNA"/>
</dbReference>
<evidence type="ECO:0008006" key="5">
    <source>
        <dbReference type="Google" id="ProtNLM"/>
    </source>
</evidence>
<feature type="compositionally biased region" description="Polar residues" evidence="1">
    <location>
        <begin position="146"/>
        <end position="157"/>
    </location>
</feature>
<feature type="region of interest" description="Disordered" evidence="1">
    <location>
        <begin position="1"/>
        <end position="36"/>
    </location>
</feature>
<evidence type="ECO:0000256" key="1">
    <source>
        <dbReference type="SAM" id="MobiDB-lite"/>
    </source>
</evidence>
<keyword evidence="4" id="KW-1185">Reference proteome</keyword>
<dbReference type="InterPro" id="IPR018800">
    <property type="entry name" value="PRCC"/>
</dbReference>
<sequence length="409" mass="44273">MNGLVEYGSDSEDETEVTTSAPTSVKKPSISLPPAKATVAQKSVTAQQKTSSSWNSIGAGSLGGSILASEYQLKMLNKQRAKAAATGSKKRIFITAPSFDFETEEEEVERPKKKKIQASTTRSKLFSALPKPKKDIPTGKIHAPSVSRSDAPSTSGSEPVIQPVKPSGLVSTSSFMPNSVKNRPAPKPKPKKPAPAVVKQPAIVDEADDSDSDDEGGFFSFSSKEKNSEELKKYAPDMPVGPMMPSFVDGDQFGADVEAFPVHGSTRHPDEAIAPYGNDLSSFQTIAGRLPTSEEISAADAGLDIDQQAISKLQGRKRENIQFVDAVVDKSLGNIRENIRKSANQKHVSTSMVDPVKEMRKNDPNAHVSKRTHQLKYLVELAKANETRLNQLWSNAKSSSRTTAMKYGW</sequence>
<dbReference type="EMBL" id="FN653025">
    <property type="protein sequence ID" value="CBY18293.1"/>
    <property type="molecule type" value="Genomic_DNA"/>
</dbReference>
<dbReference type="GO" id="GO:0005634">
    <property type="term" value="C:nucleus"/>
    <property type="evidence" value="ECO:0007669"/>
    <property type="project" value="TreeGrafter"/>
</dbReference>
<dbReference type="Proteomes" id="UP000001307">
    <property type="component" value="Unassembled WGS sequence"/>
</dbReference>